<dbReference type="InterPro" id="IPR001810">
    <property type="entry name" value="F-box_dom"/>
</dbReference>
<dbReference type="PROSITE" id="PS50181">
    <property type="entry name" value="FBOX"/>
    <property type="match status" value="1"/>
</dbReference>
<dbReference type="SMART" id="SM00256">
    <property type="entry name" value="FBOX"/>
    <property type="match status" value="1"/>
</dbReference>
<dbReference type="SUPFAM" id="SSF52047">
    <property type="entry name" value="RNI-like"/>
    <property type="match status" value="1"/>
</dbReference>
<name>A0A6J1SN62_FRAOC</name>
<evidence type="ECO:0000313" key="2">
    <source>
        <dbReference type="Proteomes" id="UP000504606"/>
    </source>
</evidence>
<accession>A0A6J1SN62</accession>
<dbReference type="InterPro" id="IPR032675">
    <property type="entry name" value="LRR_dom_sf"/>
</dbReference>
<reference evidence="3" key="1">
    <citation type="submission" date="2025-08" db="UniProtKB">
        <authorList>
            <consortium name="RefSeq"/>
        </authorList>
    </citation>
    <scope>IDENTIFICATION</scope>
    <source>
        <tissue evidence="3">Whole organism</tissue>
    </source>
</reference>
<dbReference type="SUPFAM" id="SSF81383">
    <property type="entry name" value="F-box domain"/>
    <property type="match status" value="1"/>
</dbReference>
<dbReference type="RefSeq" id="XP_026282357.1">
    <property type="nucleotide sequence ID" value="XM_026426572.2"/>
</dbReference>
<dbReference type="Gene3D" id="1.20.1280.50">
    <property type="match status" value="1"/>
</dbReference>
<gene>
    <name evidence="3" type="primary">LOC113209176</name>
</gene>
<dbReference type="Proteomes" id="UP000504606">
    <property type="component" value="Unplaced"/>
</dbReference>
<organism evidence="2 3">
    <name type="scientific">Frankliniella occidentalis</name>
    <name type="common">Western flower thrips</name>
    <name type="synonym">Euthrips occidentalis</name>
    <dbReference type="NCBI Taxonomy" id="133901"/>
    <lineage>
        <taxon>Eukaryota</taxon>
        <taxon>Metazoa</taxon>
        <taxon>Ecdysozoa</taxon>
        <taxon>Arthropoda</taxon>
        <taxon>Hexapoda</taxon>
        <taxon>Insecta</taxon>
        <taxon>Pterygota</taxon>
        <taxon>Neoptera</taxon>
        <taxon>Paraneoptera</taxon>
        <taxon>Thysanoptera</taxon>
        <taxon>Terebrantia</taxon>
        <taxon>Thripoidea</taxon>
        <taxon>Thripidae</taxon>
        <taxon>Frankliniella</taxon>
    </lineage>
</organism>
<keyword evidence="2" id="KW-1185">Reference proteome</keyword>
<dbReference type="KEGG" id="foc:113209176"/>
<evidence type="ECO:0000313" key="3">
    <source>
        <dbReference type="RefSeq" id="XP_026282357.1"/>
    </source>
</evidence>
<feature type="domain" description="F-box" evidence="1">
    <location>
        <begin position="1"/>
        <end position="44"/>
    </location>
</feature>
<dbReference type="AlphaFoldDB" id="A0A6J1SN62"/>
<dbReference type="OrthoDB" id="9049704at2759"/>
<dbReference type="InterPro" id="IPR036047">
    <property type="entry name" value="F-box-like_dom_sf"/>
</dbReference>
<proteinExistence type="predicted"/>
<dbReference type="GeneID" id="113209176"/>
<sequence length="453" mass="50785">MEELLDDVLLMVMSYLDVPDLLACRLVCKRIGDLVLHPDVWRRRYFVFGSSRDEDSTVLRFAPRLEYLSIQLPCSSRQLHLYTATMCAVSELKLCLGPMGSAGMAYAAALIIRNQESLGRLQELEVDFYPERGGAALTYPLLWALAYTSGLRTLVVYTSGDICDMIPAPYLVRNVPRPTLKSIHFTISEEAVPFCEFMLAAHAPTLEKVNFHSCVDFFTPALPSATSMASLLAGMPHLRLLEDCPLIPEMEALAACKSLRTVSICVGVGSRPLVPAGAEFLRRTKELRHVTLKYNADIGDVGVDLVLALGSSVESLHIQFTELYLEKAMPQVQALSRALPRMPAVKWLTLPMTSREVLLAITPEANPALRTLELYQGELESEGCAHRYLHWDSVVTVLSKNPLLELGVHATYRCSGKLLCDWCKLECHREVWKLEQQVRPWPRMITIPRLKPF</sequence>
<protein>
    <submittedName>
        <fullName evidence="3">Uncharacterized protein LOC113209176</fullName>
    </submittedName>
</protein>
<evidence type="ECO:0000259" key="1">
    <source>
        <dbReference type="PROSITE" id="PS50181"/>
    </source>
</evidence>
<dbReference type="Pfam" id="PF12937">
    <property type="entry name" value="F-box-like"/>
    <property type="match status" value="1"/>
</dbReference>
<dbReference type="Gene3D" id="3.80.10.10">
    <property type="entry name" value="Ribonuclease Inhibitor"/>
    <property type="match status" value="1"/>
</dbReference>